<sequence length="237" mass="26576">MDKAVVVVEGVSKRIKRQNIVEEISFSLNQGNILALCGGNGAGKSTLLRMIAGMMQPTAGRITVNDLEWKKNRKLYAEQIGYMPDDFQFQHGLTAEETLSFWAALRKVPQERISELLEMVGLEHEKRKKVSSFSKGMRQRLLLAQALLVKPVLLMMDEPTNGLDPFWNRELIKLMKQVRQEGSAVIFSTHQLEAAETAADQVLFLNHGRNVGAGTVEFFQNRYGSLHAAFNDSLGLD</sequence>
<feature type="domain" description="ABC transporter" evidence="5">
    <location>
        <begin position="6"/>
        <end position="232"/>
    </location>
</feature>
<dbReference type="EMBL" id="BORT01000041">
    <property type="protein sequence ID" value="GIO50959.1"/>
    <property type="molecule type" value="Genomic_DNA"/>
</dbReference>
<evidence type="ECO:0000256" key="1">
    <source>
        <dbReference type="ARBA" id="ARBA00022448"/>
    </source>
</evidence>
<dbReference type="PANTHER" id="PTHR42939">
    <property type="entry name" value="ABC TRANSPORTER ATP-BINDING PROTEIN ALBC-RELATED"/>
    <property type="match status" value="1"/>
</dbReference>
<dbReference type="GO" id="GO:0017004">
    <property type="term" value="P:cytochrome complex assembly"/>
    <property type="evidence" value="ECO:0007669"/>
    <property type="project" value="UniProtKB-KW"/>
</dbReference>
<dbReference type="GO" id="GO:0005524">
    <property type="term" value="F:ATP binding"/>
    <property type="evidence" value="ECO:0007669"/>
    <property type="project" value="UniProtKB-KW"/>
</dbReference>
<dbReference type="InterPro" id="IPR051782">
    <property type="entry name" value="ABC_Transporter_VariousFunc"/>
</dbReference>
<dbReference type="InterPro" id="IPR003593">
    <property type="entry name" value="AAA+_ATPase"/>
</dbReference>
<evidence type="ECO:0000256" key="2">
    <source>
        <dbReference type="ARBA" id="ARBA00022741"/>
    </source>
</evidence>
<dbReference type="SUPFAM" id="SSF52540">
    <property type="entry name" value="P-loop containing nucleoside triphosphate hydrolases"/>
    <property type="match status" value="1"/>
</dbReference>
<dbReference type="InterPro" id="IPR027417">
    <property type="entry name" value="P-loop_NTPase"/>
</dbReference>
<proteinExistence type="predicted"/>
<keyword evidence="7" id="KW-1185">Reference proteome</keyword>
<dbReference type="CDD" id="cd03230">
    <property type="entry name" value="ABC_DR_subfamily_A"/>
    <property type="match status" value="1"/>
</dbReference>
<accession>A0A919YHQ7</accession>
<organism evidence="6 7">
    <name type="scientific">Paenibacillus azoreducens</name>
    <dbReference type="NCBI Taxonomy" id="116718"/>
    <lineage>
        <taxon>Bacteria</taxon>
        <taxon>Bacillati</taxon>
        <taxon>Bacillota</taxon>
        <taxon>Bacilli</taxon>
        <taxon>Bacillales</taxon>
        <taxon>Paenibacillaceae</taxon>
        <taxon>Paenibacillus</taxon>
    </lineage>
</organism>
<dbReference type="InterPro" id="IPR005895">
    <property type="entry name" value="ABC_transptr_haem_export_CcmA"/>
</dbReference>
<evidence type="ECO:0000313" key="7">
    <source>
        <dbReference type="Proteomes" id="UP000682811"/>
    </source>
</evidence>
<dbReference type="PANTHER" id="PTHR42939:SF1">
    <property type="entry name" value="ABC TRANSPORTER ATP-BINDING PROTEIN ALBC-RELATED"/>
    <property type="match status" value="1"/>
</dbReference>
<dbReference type="PROSITE" id="PS00211">
    <property type="entry name" value="ABC_TRANSPORTER_1"/>
    <property type="match status" value="1"/>
</dbReference>
<dbReference type="InterPro" id="IPR003439">
    <property type="entry name" value="ABC_transporter-like_ATP-bd"/>
</dbReference>
<keyword evidence="4" id="KW-0067">ATP-binding</keyword>
<dbReference type="SMART" id="SM00382">
    <property type="entry name" value="AAA"/>
    <property type="match status" value="1"/>
</dbReference>
<dbReference type="GO" id="GO:0022857">
    <property type="term" value="F:transmembrane transporter activity"/>
    <property type="evidence" value="ECO:0007669"/>
    <property type="project" value="InterPro"/>
</dbReference>
<protein>
    <recommendedName>
        <fullName evidence="5">ABC transporter domain-containing protein</fullName>
    </recommendedName>
</protein>
<name>A0A919YHQ7_9BACL</name>
<dbReference type="Proteomes" id="UP000682811">
    <property type="component" value="Unassembled WGS sequence"/>
</dbReference>
<dbReference type="AlphaFoldDB" id="A0A919YHQ7"/>
<evidence type="ECO:0000256" key="3">
    <source>
        <dbReference type="ARBA" id="ARBA00022748"/>
    </source>
</evidence>
<evidence type="ECO:0000256" key="4">
    <source>
        <dbReference type="ARBA" id="ARBA00022840"/>
    </source>
</evidence>
<keyword evidence="1" id="KW-0813">Transport</keyword>
<dbReference type="NCBIfam" id="TIGR01189">
    <property type="entry name" value="ccmA"/>
    <property type="match status" value="1"/>
</dbReference>
<dbReference type="Pfam" id="PF00005">
    <property type="entry name" value="ABC_tran"/>
    <property type="match status" value="1"/>
</dbReference>
<evidence type="ECO:0000313" key="6">
    <source>
        <dbReference type="EMBL" id="GIO50959.1"/>
    </source>
</evidence>
<gene>
    <name evidence="6" type="ORF">J34TS1_57240</name>
</gene>
<dbReference type="RefSeq" id="WP_212981045.1">
    <property type="nucleotide sequence ID" value="NZ_AP025343.1"/>
</dbReference>
<dbReference type="InterPro" id="IPR017871">
    <property type="entry name" value="ABC_transporter-like_CS"/>
</dbReference>
<keyword evidence="3" id="KW-0201">Cytochrome c-type biogenesis</keyword>
<comment type="caution">
    <text evidence="6">The sequence shown here is derived from an EMBL/GenBank/DDBJ whole genome shotgun (WGS) entry which is preliminary data.</text>
</comment>
<evidence type="ECO:0000259" key="5">
    <source>
        <dbReference type="PROSITE" id="PS50893"/>
    </source>
</evidence>
<dbReference type="GO" id="GO:0016887">
    <property type="term" value="F:ATP hydrolysis activity"/>
    <property type="evidence" value="ECO:0007669"/>
    <property type="project" value="InterPro"/>
</dbReference>
<dbReference type="Gene3D" id="3.40.50.300">
    <property type="entry name" value="P-loop containing nucleotide triphosphate hydrolases"/>
    <property type="match status" value="1"/>
</dbReference>
<keyword evidence="2" id="KW-0547">Nucleotide-binding</keyword>
<reference evidence="6 7" key="1">
    <citation type="submission" date="2021-03" db="EMBL/GenBank/DDBJ databases">
        <title>Antimicrobial resistance genes in bacteria isolated from Japanese honey, and their potential for conferring macrolide and lincosamide resistance in the American foulbrood pathogen Paenibacillus larvae.</title>
        <authorList>
            <person name="Okamoto M."/>
            <person name="Kumagai M."/>
            <person name="Kanamori H."/>
            <person name="Takamatsu D."/>
        </authorList>
    </citation>
    <scope>NUCLEOTIDE SEQUENCE [LARGE SCALE GENOMIC DNA]</scope>
    <source>
        <strain evidence="6 7">J34TS1</strain>
    </source>
</reference>
<dbReference type="PROSITE" id="PS50893">
    <property type="entry name" value="ABC_TRANSPORTER_2"/>
    <property type="match status" value="1"/>
</dbReference>